<dbReference type="PANTHER" id="PTHR33736:SF4">
    <property type="entry name" value="F-BOX PROTEIN-RELATED"/>
    <property type="match status" value="1"/>
</dbReference>
<dbReference type="InParanoid" id="A0A804MGG2"/>
<evidence type="ECO:0000313" key="2">
    <source>
        <dbReference type="EnsemblPlants" id="Zm00001eb083710_P001"/>
    </source>
</evidence>
<dbReference type="InterPro" id="IPR045283">
    <property type="entry name" value="AT3G44326-like"/>
</dbReference>
<name>A0A804MGG2_MAIZE</name>
<proteinExistence type="predicted"/>
<accession>A0A804MGG2</accession>
<protein>
    <submittedName>
        <fullName evidence="2">Uncharacterized protein</fullName>
    </submittedName>
</protein>
<organism evidence="2 3">
    <name type="scientific">Zea mays</name>
    <name type="common">Maize</name>
    <dbReference type="NCBI Taxonomy" id="4577"/>
    <lineage>
        <taxon>Eukaryota</taxon>
        <taxon>Viridiplantae</taxon>
        <taxon>Streptophyta</taxon>
        <taxon>Embryophyta</taxon>
        <taxon>Tracheophyta</taxon>
        <taxon>Spermatophyta</taxon>
        <taxon>Magnoliopsida</taxon>
        <taxon>Liliopsida</taxon>
        <taxon>Poales</taxon>
        <taxon>Poaceae</taxon>
        <taxon>PACMAD clade</taxon>
        <taxon>Panicoideae</taxon>
        <taxon>Andropogonodae</taxon>
        <taxon>Andropogoneae</taxon>
        <taxon>Tripsacinae</taxon>
        <taxon>Zea</taxon>
    </lineage>
</organism>
<reference evidence="2" key="2">
    <citation type="submission" date="2019-07" db="EMBL/GenBank/DDBJ databases">
        <authorList>
            <person name="Seetharam A."/>
            <person name="Woodhouse M."/>
            <person name="Cannon E."/>
        </authorList>
    </citation>
    <scope>NUCLEOTIDE SEQUENCE [LARGE SCALE GENOMIC DNA]</scope>
    <source>
        <strain evidence="2">cv. B73</strain>
    </source>
</reference>
<feature type="transmembrane region" description="Helical" evidence="1">
    <location>
        <begin position="115"/>
        <end position="137"/>
    </location>
</feature>
<dbReference type="Gramene" id="Zm00001eb083710_T001">
    <property type="protein sequence ID" value="Zm00001eb083710_P001"/>
    <property type="gene ID" value="Zm00001eb083710"/>
</dbReference>
<evidence type="ECO:0000313" key="3">
    <source>
        <dbReference type="Proteomes" id="UP000007305"/>
    </source>
</evidence>
<dbReference type="PANTHER" id="PTHR33736">
    <property type="entry name" value="F-BOX PROTEIN-RELATED"/>
    <property type="match status" value="1"/>
</dbReference>
<evidence type="ECO:0000256" key="1">
    <source>
        <dbReference type="SAM" id="Phobius"/>
    </source>
</evidence>
<reference evidence="3" key="1">
    <citation type="submission" date="2015-12" db="EMBL/GenBank/DDBJ databases">
        <title>Update maize B73 reference genome by single molecule sequencing technologies.</title>
        <authorList>
            <consortium name="Maize Genome Sequencing Project"/>
            <person name="Ware D."/>
        </authorList>
    </citation>
    <scope>NUCLEOTIDE SEQUENCE [LARGE SCALE GENOMIC DNA]</scope>
    <source>
        <strain evidence="3">cv. B73</strain>
    </source>
</reference>
<dbReference type="EnsemblPlants" id="Zm00001eb083710_T001">
    <property type="protein sequence ID" value="Zm00001eb083710_P001"/>
    <property type="gene ID" value="Zm00001eb083710"/>
</dbReference>
<keyword evidence="1" id="KW-0812">Transmembrane</keyword>
<reference evidence="2" key="3">
    <citation type="submission" date="2021-05" db="UniProtKB">
        <authorList>
            <consortium name="EnsemblPlants"/>
        </authorList>
    </citation>
    <scope>IDENTIFICATION</scope>
    <source>
        <strain evidence="2">cv. B73</strain>
    </source>
</reference>
<keyword evidence="1" id="KW-0472">Membrane</keyword>
<sequence length="138" mass="14915">MLARFAVVLGGCKFKATVACPEGAGHVNKVNLTVEDTDGAAVSGEGALRLLAEPPGGEGRGNRRRPRGGVGAFLRRQSLRENRRRCSLHRRGRRYLEFVMRKKGRKESKARREALVDLCCSAASAAVVLTCLAAVALR</sequence>
<keyword evidence="3" id="KW-1185">Reference proteome</keyword>
<dbReference type="Proteomes" id="UP000007305">
    <property type="component" value="Chromosome 2"/>
</dbReference>
<keyword evidence="1" id="KW-1133">Transmembrane helix</keyword>
<dbReference type="AlphaFoldDB" id="A0A804MGG2"/>